<organism evidence="1 2">
    <name type="scientific">Agrobacterium burrii</name>
    <dbReference type="NCBI Taxonomy" id="2815339"/>
    <lineage>
        <taxon>Bacteria</taxon>
        <taxon>Pseudomonadati</taxon>
        <taxon>Pseudomonadota</taxon>
        <taxon>Alphaproteobacteria</taxon>
        <taxon>Hyphomicrobiales</taxon>
        <taxon>Rhizobiaceae</taxon>
        <taxon>Rhizobium/Agrobacterium group</taxon>
        <taxon>Agrobacterium</taxon>
        <taxon>Agrobacterium tumefaciens complex</taxon>
    </lineage>
</organism>
<dbReference type="RefSeq" id="WP_207135403.1">
    <property type="nucleotide sequence ID" value="NZ_JAFLNA010000014.1"/>
</dbReference>
<reference evidence="1 2" key="1">
    <citation type="submission" date="2021-03" db="EMBL/GenBank/DDBJ databases">
        <title>Whole genome sequence of Agrobacterium sp. strain Rnr.</title>
        <authorList>
            <person name="Mafakheri H."/>
            <person name="Taghavi S.M."/>
            <person name="Nemanja K."/>
            <person name="Osdaghi E."/>
        </authorList>
    </citation>
    <scope>NUCLEOTIDE SEQUENCE [LARGE SCALE GENOMIC DNA]</scope>
    <source>
        <strain evidence="1 2">Rnr</strain>
    </source>
</reference>
<keyword evidence="2" id="KW-1185">Reference proteome</keyword>
<dbReference type="Proteomes" id="UP000664699">
    <property type="component" value="Unassembled WGS sequence"/>
</dbReference>
<sequence length="124" mass="13864">MTLRLILMTERPNMRGNLARGSDSASDIADRCFRFWIQAFWLAMGGGKNEQWGGTDMSDVAVQTQQITDTEHPAHWPSYLGRALSKAWALVTPADPREQEPDGLEVLDMLGGWEGSDARRRSIS</sequence>
<evidence type="ECO:0000313" key="2">
    <source>
        <dbReference type="Proteomes" id="UP000664699"/>
    </source>
</evidence>
<gene>
    <name evidence="1" type="ORF">JZX89_22965</name>
</gene>
<evidence type="ECO:0000313" key="1">
    <source>
        <dbReference type="EMBL" id="MBO0133605.1"/>
    </source>
</evidence>
<dbReference type="EMBL" id="JAFLNA010000014">
    <property type="protein sequence ID" value="MBO0133605.1"/>
    <property type="molecule type" value="Genomic_DNA"/>
</dbReference>
<name>A0ABS3ENN1_9HYPH</name>
<accession>A0ABS3ENN1</accession>
<proteinExistence type="predicted"/>
<protein>
    <submittedName>
        <fullName evidence="1">Uncharacterized protein</fullName>
    </submittedName>
</protein>
<comment type="caution">
    <text evidence="1">The sequence shown here is derived from an EMBL/GenBank/DDBJ whole genome shotgun (WGS) entry which is preliminary data.</text>
</comment>